<sequence length="156" mass="16251">MAARPLPFRRRPLRPLSAAAGDRGAAALDYAAVALLVCALGTALFGTTDYGQRVLTEIRHAVCAALDLGDCTDRPGAADRFLPEPCTTDTQQISSSVGVSVAASQNGQVRIAQRVYSDGTAEVALTHRLHGSADAPSPLRWGAELGPDAEADAWPA</sequence>
<protein>
    <recommendedName>
        <fullName evidence="3">Flp pilus-assembly TadG-like N-terminal domain-containing protein</fullName>
    </recommendedName>
</protein>
<organism evidence="1 2">
    <name type="scientific">Streptomonospora algeriensis</name>
    <dbReference type="NCBI Taxonomy" id="995084"/>
    <lineage>
        <taxon>Bacteria</taxon>
        <taxon>Bacillati</taxon>
        <taxon>Actinomycetota</taxon>
        <taxon>Actinomycetes</taxon>
        <taxon>Streptosporangiales</taxon>
        <taxon>Nocardiopsidaceae</taxon>
        <taxon>Streptomonospora</taxon>
    </lineage>
</organism>
<evidence type="ECO:0000313" key="2">
    <source>
        <dbReference type="Proteomes" id="UP001596956"/>
    </source>
</evidence>
<keyword evidence="2" id="KW-1185">Reference proteome</keyword>
<gene>
    <name evidence="1" type="ORF">ACFQZU_04980</name>
</gene>
<comment type="caution">
    <text evidence="1">The sequence shown here is derived from an EMBL/GenBank/DDBJ whole genome shotgun (WGS) entry which is preliminary data.</text>
</comment>
<evidence type="ECO:0000313" key="1">
    <source>
        <dbReference type="EMBL" id="MFD0800673.1"/>
    </source>
</evidence>
<reference evidence="2" key="1">
    <citation type="journal article" date="2019" name="Int. J. Syst. Evol. Microbiol.">
        <title>The Global Catalogue of Microorganisms (GCM) 10K type strain sequencing project: providing services to taxonomists for standard genome sequencing and annotation.</title>
        <authorList>
            <consortium name="The Broad Institute Genomics Platform"/>
            <consortium name="The Broad Institute Genome Sequencing Center for Infectious Disease"/>
            <person name="Wu L."/>
            <person name="Ma J."/>
        </authorList>
    </citation>
    <scope>NUCLEOTIDE SEQUENCE [LARGE SCALE GENOMIC DNA]</scope>
    <source>
        <strain evidence="2">CCUG 63369</strain>
    </source>
</reference>
<accession>A0ABW3BBU3</accession>
<name>A0ABW3BBU3_9ACTN</name>
<dbReference type="EMBL" id="JBHTHR010000082">
    <property type="protein sequence ID" value="MFD0800673.1"/>
    <property type="molecule type" value="Genomic_DNA"/>
</dbReference>
<feature type="non-terminal residue" evidence="1">
    <location>
        <position position="156"/>
    </location>
</feature>
<dbReference type="Proteomes" id="UP001596956">
    <property type="component" value="Unassembled WGS sequence"/>
</dbReference>
<evidence type="ECO:0008006" key="3">
    <source>
        <dbReference type="Google" id="ProtNLM"/>
    </source>
</evidence>
<proteinExistence type="predicted"/>